<keyword evidence="3 4" id="KW-0408">Iron</keyword>
<dbReference type="PANTHER" id="PTHR47955:SF15">
    <property type="entry name" value="CYTOCHROME P450 71A2-LIKE"/>
    <property type="match status" value="1"/>
</dbReference>
<proteinExistence type="inferred from homology"/>
<dbReference type="InterPro" id="IPR002401">
    <property type="entry name" value="Cyt_P450_E_grp-I"/>
</dbReference>
<dbReference type="InterPro" id="IPR017972">
    <property type="entry name" value="Cyt_P450_CS"/>
</dbReference>
<name>A0A2N9IUM0_FAGSY</name>
<evidence type="ECO:0000256" key="5">
    <source>
        <dbReference type="RuleBase" id="RU000461"/>
    </source>
</evidence>
<dbReference type="PANTHER" id="PTHR47955">
    <property type="entry name" value="CYTOCHROME P450 FAMILY 71 PROTEIN"/>
    <property type="match status" value="1"/>
</dbReference>
<dbReference type="CDD" id="cd11072">
    <property type="entry name" value="CYP71-like"/>
    <property type="match status" value="1"/>
</dbReference>
<evidence type="ECO:0000313" key="7">
    <source>
        <dbReference type="EMBL" id="SPD28572.1"/>
    </source>
</evidence>
<feature type="transmembrane region" description="Helical" evidence="6">
    <location>
        <begin position="20"/>
        <end position="37"/>
    </location>
</feature>
<dbReference type="GO" id="GO:0004497">
    <property type="term" value="F:monooxygenase activity"/>
    <property type="evidence" value="ECO:0007669"/>
    <property type="project" value="UniProtKB-KW"/>
</dbReference>
<evidence type="ECO:0000256" key="4">
    <source>
        <dbReference type="PIRSR" id="PIRSR602401-1"/>
    </source>
</evidence>
<dbReference type="EMBL" id="OIVN01006237">
    <property type="protein sequence ID" value="SPD28572.1"/>
    <property type="molecule type" value="Genomic_DNA"/>
</dbReference>
<feature type="binding site" description="axial binding residue" evidence="4">
    <location>
        <position position="459"/>
    </location>
    <ligand>
        <name>heme</name>
        <dbReference type="ChEBI" id="CHEBI:30413"/>
    </ligand>
    <ligandPart>
        <name>Fe</name>
        <dbReference type="ChEBI" id="CHEBI:18248"/>
    </ligandPart>
</feature>
<keyword evidence="5" id="KW-0503">Monooxygenase</keyword>
<keyword evidence="6" id="KW-0472">Membrane</keyword>
<dbReference type="InterPro" id="IPR036396">
    <property type="entry name" value="Cyt_P450_sf"/>
</dbReference>
<dbReference type="Gene3D" id="1.10.630.10">
    <property type="entry name" value="Cytochrome P450"/>
    <property type="match status" value="1"/>
</dbReference>
<organism evidence="7">
    <name type="scientific">Fagus sylvatica</name>
    <name type="common">Beechnut</name>
    <dbReference type="NCBI Taxonomy" id="28930"/>
    <lineage>
        <taxon>Eukaryota</taxon>
        <taxon>Viridiplantae</taxon>
        <taxon>Streptophyta</taxon>
        <taxon>Embryophyta</taxon>
        <taxon>Tracheophyta</taxon>
        <taxon>Spermatophyta</taxon>
        <taxon>Magnoliopsida</taxon>
        <taxon>eudicotyledons</taxon>
        <taxon>Gunneridae</taxon>
        <taxon>Pentapetalae</taxon>
        <taxon>rosids</taxon>
        <taxon>fabids</taxon>
        <taxon>Fagales</taxon>
        <taxon>Fagaceae</taxon>
        <taxon>Fagus</taxon>
    </lineage>
</organism>
<sequence>MGMAFLSLLSLQWWQELHGVTRLAIFLLSLLLPFFLLKLRQGGKLNLPPSPPKLPIIGNLHQFGKLPHRSLRELSSKYGPLMLLHLGHVPTLVVSSPEIAREIMKTHDIVFSNRPKTTAINIFTYGFVTVGFAPYGDYWRHVRKVSVLELLSLKRVQSFQFIREEEVTILVDQIHHACLSKGGPVNLTDMLIAVSNNITSRCVLGRKSEVKNGKSTFGELSRRMMVQSTAFYFGDFFPYLGLLDNLTGRIASVKATARAIDAVLDQVVEEHKILNVDDDDDEDDKKDFVHILLNLQQKGMLEIELSQDNLKGILLDMFAGGSDTTATTLEWAMAELVKNPSIMKKAQEEVRRVVGKKSKLDETNITHMHYLKCIIKETLRLHAAAPLLVPRENSVSVKLGGYDIPADTSVYVNAFAIQTDPKLWDQPNEFLPERFMNNPVDFKGQDFQFIPFGGGRRGCPGMTFGIAGVECVIANLLYHFNWELPGGESWKDLDMSEVYGLTVRKKIPLLFVPTLYSPNII</sequence>
<dbReference type="Pfam" id="PF00067">
    <property type="entry name" value="p450"/>
    <property type="match status" value="1"/>
</dbReference>
<gene>
    <name evidence="7" type="ORF">FSB_LOCUS56454</name>
</gene>
<evidence type="ECO:0008006" key="8">
    <source>
        <dbReference type="Google" id="ProtNLM"/>
    </source>
</evidence>
<protein>
    <recommendedName>
        <fullName evidence="8">Cytochrome P450</fullName>
    </recommendedName>
</protein>
<dbReference type="PROSITE" id="PS00086">
    <property type="entry name" value="CYTOCHROME_P450"/>
    <property type="match status" value="1"/>
</dbReference>
<evidence type="ECO:0000256" key="3">
    <source>
        <dbReference type="ARBA" id="ARBA00023004"/>
    </source>
</evidence>
<keyword evidence="4 5" id="KW-0349">Heme</keyword>
<keyword evidence="6" id="KW-0812">Transmembrane</keyword>
<dbReference type="PRINTS" id="PR00385">
    <property type="entry name" value="P450"/>
</dbReference>
<dbReference type="FunFam" id="1.10.630.10:FF:000011">
    <property type="entry name" value="Cytochrome P450 83B1"/>
    <property type="match status" value="1"/>
</dbReference>
<dbReference type="SUPFAM" id="SSF48264">
    <property type="entry name" value="Cytochrome P450"/>
    <property type="match status" value="1"/>
</dbReference>
<comment type="cofactor">
    <cofactor evidence="4">
        <name>heme</name>
        <dbReference type="ChEBI" id="CHEBI:30413"/>
    </cofactor>
</comment>
<dbReference type="GO" id="GO:0016705">
    <property type="term" value="F:oxidoreductase activity, acting on paired donors, with incorporation or reduction of molecular oxygen"/>
    <property type="evidence" value="ECO:0007669"/>
    <property type="project" value="InterPro"/>
</dbReference>
<reference evidence="7" key="1">
    <citation type="submission" date="2018-02" db="EMBL/GenBank/DDBJ databases">
        <authorList>
            <person name="Cohen D.B."/>
            <person name="Kent A.D."/>
        </authorList>
    </citation>
    <scope>NUCLEOTIDE SEQUENCE</scope>
</reference>
<keyword evidence="5" id="KW-0560">Oxidoreductase</keyword>
<dbReference type="PRINTS" id="PR00463">
    <property type="entry name" value="EP450I"/>
</dbReference>
<dbReference type="GO" id="GO:0020037">
    <property type="term" value="F:heme binding"/>
    <property type="evidence" value="ECO:0007669"/>
    <property type="project" value="InterPro"/>
</dbReference>
<evidence type="ECO:0000256" key="2">
    <source>
        <dbReference type="ARBA" id="ARBA00022723"/>
    </source>
</evidence>
<dbReference type="AlphaFoldDB" id="A0A2N9IUM0"/>
<accession>A0A2N9IUM0</accession>
<keyword evidence="6" id="KW-1133">Transmembrane helix</keyword>
<comment type="similarity">
    <text evidence="1 5">Belongs to the cytochrome P450 family.</text>
</comment>
<evidence type="ECO:0000256" key="1">
    <source>
        <dbReference type="ARBA" id="ARBA00010617"/>
    </source>
</evidence>
<keyword evidence="2 4" id="KW-0479">Metal-binding</keyword>
<dbReference type="InterPro" id="IPR001128">
    <property type="entry name" value="Cyt_P450"/>
</dbReference>
<evidence type="ECO:0000256" key="6">
    <source>
        <dbReference type="SAM" id="Phobius"/>
    </source>
</evidence>
<dbReference type="GO" id="GO:0005506">
    <property type="term" value="F:iron ion binding"/>
    <property type="evidence" value="ECO:0007669"/>
    <property type="project" value="InterPro"/>
</dbReference>